<dbReference type="Gene3D" id="1.20.5.1160">
    <property type="entry name" value="Vasodilator-stimulated phosphoprotein"/>
    <property type="match status" value="1"/>
</dbReference>
<dbReference type="EMBL" id="JAFIRN010000009">
    <property type="protein sequence ID" value="KAG5842816.1"/>
    <property type="molecule type" value="Genomic_DNA"/>
</dbReference>
<dbReference type="Pfam" id="PF00038">
    <property type="entry name" value="Filament"/>
    <property type="match status" value="1"/>
</dbReference>
<dbReference type="SUPFAM" id="SSF64593">
    <property type="entry name" value="Intermediate filament protein, coiled coil region"/>
    <property type="match status" value="1"/>
</dbReference>
<feature type="compositionally biased region" description="Polar residues" evidence="4">
    <location>
        <begin position="1"/>
        <end position="23"/>
    </location>
</feature>
<dbReference type="PANTHER" id="PTHR45721">
    <property type="entry name" value="LAMIN DM0-RELATED"/>
    <property type="match status" value="1"/>
</dbReference>
<keyword evidence="1" id="KW-0403">Intermediate filament</keyword>
<feature type="region of interest" description="Disordered" evidence="4">
    <location>
        <begin position="1"/>
        <end position="24"/>
    </location>
</feature>
<organism evidence="6 7">
    <name type="scientific">Anguilla anguilla</name>
    <name type="common">European freshwater eel</name>
    <name type="synonym">Muraena anguilla</name>
    <dbReference type="NCBI Taxonomy" id="7936"/>
    <lineage>
        <taxon>Eukaryota</taxon>
        <taxon>Metazoa</taxon>
        <taxon>Chordata</taxon>
        <taxon>Craniata</taxon>
        <taxon>Vertebrata</taxon>
        <taxon>Euteleostomi</taxon>
        <taxon>Actinopterygii</taxon>
        <taxon>Neopterygii</taxon>
        <taxon>Teleostei</taxon>
        <taxon>Anguilliformes</taxon>
        <taxon>Anguillidae</taxon>
        <taxon>Anguilla</taxon>
    </lineage>
</organism>
<keyword evidence="2 3" id="KW-0175">Coiled coil</keyword>
<protein>
    <recommendedName>
        <fullName evidence="5">IF rod domain-containing protein</fullName>
    </recommendedName>
</protein>
<dbReference type="PANTHER" id="PTHR45721:SF5">
    <property type="entry name" value="PRELAMIN-A_C"/>
    <property type="match status" value="1"/>
</dbReference>
<dbReference type="GO" id="GO:0051664">
    <property type="term" value="P:nuclear pore localization"/>
    <property type="evidence" value="ECO:0007669"/>
    <property type="project" value="TreeGrafter"/>
</dbReference>
<evidence type="ECO:0000313" key="6">
    <source>
        <dbReference type="EMBL" id="KAG5842816.1"/>
    </source>
</evidence>
<evidence type="ECO:0000256" key="3">
    <source>
        <dbReference type="SAM" id="Coils"/>
    </source>
</evidence>
<dbReference type="GO" id="GO:0006998">
    <property type="term" value="P:nuclear envelope organization"/>
    <property type="evidence" value="ECO:0007669"/>
    <property type="project" value="TreeGrafter"/>
</dbReference>
<evidence type="ECO:0000256" key="1">
    <source>
        <dbReference type="ARBA" id="ARBA00022754"/>
    </source>
</evidence>
<feature type="coiled-coil region" evidence="3">
    <location>
        <begin position="74"/>
        <end position="122"/>
    </location>
</feature>
<evidence type="ECO:0000256" key="4">
    <source>
        <dbReference type="SAM" id="MobiDB-lite"/>
    </source>
</evidence>
<dbReference type="Proteomes" id="UP001044222">
    <property type="component" value="Chromosome 9"/>
</dbReference>
<reference evidence="6" key="1">
    <citation type="submission" date="2021-01" db="EMBL/GenBank/DDBJ databases">
        <title>A chromosome-scale assembly of European eel, Anguilla anguilla.</title>
        <authorList>
            <person name="Henkel C."/>
            <person name="Jong-Raadsen S.A."/>
            <person name="Dufour S."/>
            <person name="Weltzien F.-A."/>
            <person name="Palstra A.P."/>
            <person name="Pelster B."/>
            <person name="Spaink H.P."/>
            <person name="Van Den Thillart G.E."/>
            <person name="Jansen H."/>
            <person name="Zahm M."/>
            <person name="Klopp C."/>
            <person name="Cedric C."/>
            <person name="Louis A."/>
            <person name="Berthelot C."/>
            <person name="Parey E."/>
            <person name="Roest Crollius H."/>
            <person name="Montfort J."/>
            <person name="Robinson-Rechavi M."/>
            <person name="Bucao C."/>
            <person name="Bouchez O."/>
            <person name="Gislard M."/>
            <person name="Lluch J."/>
            <person name="Milhes M."/>
            <person name="Lampietro C."/>
            <person name="Lopez Roques C."/>
            <person name="Donnadieu C."/>
            <person name="Braasch I."/>
            <person name="Desvignes T."/>
            <person name="Postlethwait J."/>
            <person name="Bobe J."/>
            <person name="Guiguen Y."/>
            <person name="Dirks R."/>
        </authorList>
    </citation>
    <scope>NUCLEOTIDE SEQUENCE</scope>
    <source>
        <strain evidence="6">Tag_6206</strain>
        <tissue evidence="6">Liver</tissue>
    </source>
</reference>
<dbReference type="GO" id="GO:0005882">
    <property type="term" value="C:intermediate filament"/>
    <property type="evidence" value="ECO:0007669"/>
    <property type="project" value="UniProtKB-KW"/>
</dbReference>
<evidence type="ECO:0000259" key="5">
    <source>
        <dbReference type="PROSITE" id="PS51842"/>
    </source>
</evidence>
<evidence type="ECO:0000313" key="7">
    <source>
        <dbReference type="Proteomes" id="UP001044222"/>
    </source>
</evidence>
<gene>
    <name evidence="6" type="ORF">ANANG_G00181760</name>
</gene>
<evidence type="ECO:0000256" key="2">
    <source>
        <dbReference type="ARBA" id="ARBA00023054"/>
    </source>
</evidence>
<proteinExistence type="predicted"/>
<dbReference type="GO" id="GO:0090435">
    <property type="term" value="P:protein localization to nuclear envelope"/>
    <property type="evidence" value="ECO:0007669"/>
    <property type="project" value="TreeGrafter"/>
</dbReference>
<name>A0A9D3RV29_ANGAN</name>
<dbReference type="GO" id="GO:0007097">
    <property type="term" value="P:nuclear migration"/>
    <property type="evidence" value="ECO:0007669"/>
    <property type="project" value="TreeGrafter"/>
</dbReference>
<dbReference type="PROSITE" id="PS51842">
    <property type="entry name" value="IF_ROD_2"/>
    <property type="match status" value="1"/>
</dbReference>
<dbReference type="AlphaFoldDB" id="A0A9D3RV29"/>
<dbReference type="GO" id="GO:0005200">
    <property type="term" value="F:structural constituent of cytoskeleton"/>
    <property type="evidence" value="ECO:0007669"/>
    <property type="project" value="TreeGrafter"/>
</dbReference>
<keyword evidence="7" id="KW-1185">Reference proteome</keyword>
<comment type="caution">
    <text evidence="6">The sequence shown here is derived from an EMBL/GenBank/DDBJ whole genome shotgun (WGS) entry which is preliminary data.</text>
</comment>
<feature type="domain" description="IF rod" evidence="5">
    <location>
        <begin position="27"/>
        <end position="129"/>
    </location>
</feature>
<dbReference type="GO" id="GO:0005652">
    <property type="term" value="C:nuclear lamina"/>
    <property type="evidence" value="ECO:0007669"/>
    <property type="project" value="TreeGrafter"/>
</dbReference>
<dbReference type="InterPro" id="IPR039008">
    <property type="entry name" value="IF_rod_dom"/>
</dbReference>
<dbReference type="GO" id="GO:0031507">
    <property type="term" value="P:heterochromatin formation"/>
    <property type="evidence" value="ECO:0007669"/>
    <property type="project" value="TreeGrafter"/>
</dbReference>
<accession>A0A9D3RV29</accession>
<sequence length="129" mass="14641">METPSQKRTTRSGHTPLSPTRISRLQEKEDLCNLNDRLAVYIDKVRSLESENAGLRLRITESDTEVSRELSGVKAAYETELADARKSLDSVAKERARLQLELGKVREDYKELKARNTKKEADLAGRWPG</sequence>